<comment type="cofactor">
    <cofactor evidence="2">
        <name>Zn(2+)</name>
        <dbReference type="ChEBI" id="CHEBI:29105"/>
    </cofactor>
</comment>
<dbReference type="Gene3D" id="3.40.10.10">
    <property type="entry name" value="DNA Methylphosphotriester Repair Domain"/>
    <property type="match status" value="1"/>
</dbReference>
<dbReference type="GO" id="GO:0032259">
    <property type="term" value="P:methylation"/>
    <property type="evidence" value="ECO:0007669"/>
    <property type="project" value="UniProtKB-KW"/>
</dbReference>
<protein>
    <submittedName>
        <fullName evidence="12">Bifunctional DNA-binding transcriptional regulator/O6-methylguanine-DNA methyltransferase Ada</fullName>
        <ecNumber evidence="12">2.1.1.-</ecNumber>
    </submittedName>
</protein>
<dbReference type="InterPro" id="IPR036217">
    <property type="entry name" value="MethylDNA_cys_MeTrfase_DNAb"/>
</dbReference>
<keyword evidence="7" id="KW-0010">Activator</keyword>
<comment type="catalytic activity">
    <reaction evidence="10">
        <text>a 6-O-methyl-2'-deoxyguanosine in DNA + L-cysteinyl-[protein] = S-methyl-L-cysteinyl-[protein] + a 2'-deoxyguanosine in DNA</text>
        <dbReference type="Rhea" id="RHEA:24000"/>
        <dbReference type="Rhea" id="RHEA-COMP:10131"/>
        <dbReference type="Rhea" id="RHEA-COMP:10132"/>
        <dbReference type="Rhea" id="RHEA-COMP:11367"/>
        <dbReference type="Rhea" id="RHEA-COMP:11368"/>
        <dbReference type="ChEBI" id="CHEBI:29950"/>
        <dbReference type="ChEBI" id="CHEBI:82612"/>
        <dbReference type="ChEBI" id="CHEBI:85445"/>
        <dbReference type="ChEBI" id="CHEBI:85448"/>
        <dbReference type="EC" id="2.1.1.63"/>
    </reaction>
</comment>
<dbReference type="SUPFAM" id="SSF57884">
    <property type="entry name" value="Ada DNA repair protein, N-terminal domain (N-Ada 10)"/>
    <property type="match status" value="1"/>
</dbReference>
<sequence>MSEQQDVGRWASVLANDAQADGEFFYAVKTTGIYCRPSCRSRPPRRENVVFFESLTEAEQAGFRPCKRCTPDGLSRSADKADRIARACRFIQESEKAPQLSVLAEQAGMSRFHFHRLFKNAVGMTPRQYAIACRDGRVRSALSDGQRVTDAVFGAGYESSGHFYAAGSRSLGMAPKSYRNQGADHVIRFAIGETRLGAILVAGTERGICAITMGDDPDVLIRELQDRFACAELIGGDPAFEAHVAAVVGFVETPMHDLELPLDIQGTIFQQRVWRALQQIPCGETASYTEIARRIGSPKAARAVARSCASNPLAIAIPCHRVVRTDGKISGYRWGVTRKRDLLRREAKSSVSNRSQMTAAD</sequence>
<gene>
    <name evidence="12" type="primary">ada</name>
    <name evidence="12" type="ORF">ACFOSU_14155</name>
</gene>
<dbReference type="SMART" id="SM00342">
    <property type="entry name" value="HTH_ARAC"/>
    <property type="match status" value="1"/>
</dbReference>
<evidence type="ECO:0000256" key="8">
    <source>
        <dbReference type="ARBA" id="ARBA00023163"/>
    </source>
</evidence>
<dbReference type="InterPro" id="IPR036631">
    <property type="entry name" value="MGMT_N_sf"/>
</dbReference>
<keyword evidence="13" id="KW-1185">Reference proteome</keyword>
<evidence type="ECO:0000256" key="10">
    <source>
        <dbReference type="ARBA" id="ARBA00049348"/>
    </source>
</evidence>
<dbReference type="SUPFAM" id="SSF46689">
    <property type="entry name" value="Homeodomain-like"/>
    <property type="match status" value="1"/>
</dbReference>
<comment type="caution">
    <text evidence="12">The sequence shown here is derived from an EMBL/GenBank/DDBJ whole genome shotgun (WGS) entry which is preliminary data.</text>
</comment>
<keyword evidence="12" id="KW-0238">DNA-binding</keyword>
<proteinExistence type="predicted"/>
<organism evidence="12 13">
    <name type="scientific">Salinisphaera aquimarina</name>
    <dbReference type="NCBI Taxonomy" id="2094031"/>
    <lineage>
        <taxon>Bacteria</taxon>
        <taxon>Pseudomonadati</taxon>
        <taxon>Pseudomonadota</taxon>
        <taxon>Gammaproteobacteria</taxon>
        <taxon>Salinisphaerales</taxon>
        <taxon>Salinisphaeraceae</taxon>
        <taxon>Salinisphaera</taxon>
    </lineage>
</organism>
<evidence type="ECO:0000313" key="13">
    <source>
        <dbReference type="Proteomes" id="UP001595462"/>
    </source>
</evidence>
<keyword evidence="3 12" id="KW-0489">Methyltransferase</keyword>
<keyword evidence="8" id="KW-0804">Transcription</keyword>
<dbReference type="Gene3D" id="1.10.10.60">
    <property type="entry name" value="Homeodomain-like"/>
    <property type="match status" value="1"/>
</dbReference>
<evidence type="ECO:0000313" key="12">
    <source>
        <dbReference type="EMBL" id="MFC3105020.1"/>
    </source>
</evidence>
<keyword evidence="4 12" id="KW-0808">Transferase</keyword>
<name>A0ABV7ER81_9GAMM</name>
<dbReference type="NCBIfam" id="NF011964">
    <property type="entry name" value="PRK15435.1"/>
    <property type="match status" value="1"/>
</dbReference>
<dbReference type="InterPro" id="IPR008332">
    <property type="entry name" value="MethylG_MeTrfase_N"/>
</dbReference>
<evidence type="ECO:0000256" key="1">
    <source>
        <dbReference type="ARBA" id="ARBA00001286"/>
    </source>
</evidence>
<dbReference type="Gene3D" id="3.30.160.70">
    <property type="entry name" value="Methylated DNA-protein cysteine methyltransferase domain"/>
    <property type="match status" value="1"/>
</dbReference>
<dbReference type="EC" id="2.1.1.-" evidence="12"/>
<evidence type="ECO:0000256" key="7">
    <source>
        <dbReference type="ARBA" id="ARBA00023159"/>
    </source>
</evidence>
<keyword evidence="9" id="KW-0234">DNA repair</keyword>
<dbReference type="EMBL" id="JBHRSS010000006">
    <property type="protein sequence ID" value="MFC3105020.1"/>
    <property type="molecule type" value="Genomic_DNA"/>
</dbReference>
<dbReference type="GO" id="GO:0008168">
    <property type="term" value="F:methyltransferase activity"/>
    <property type="evidence" value="ECO:0007669"/>
    <property type="project" value="UniProtKB-KW"/>
</dbReference>
<dbReference type="InterPro" id="IPR016221">
    <property type="entry name" value="Bifunct_regulatory_prot_Ada"/>
</dbReference>
<evidence type="ECO:0000256" key="9">
    <source>
        <dbReference type="ARBA" id="ARBA00023204"/>
    </source>
</evidence>
<dbReference type="Pfam" id="PF12833">
    <property type="entry name" value="HTH_18"/>
    <property type="match status" value="1"/>
</dbReference>
<dbReference type="Pfam" id="PF02805">
    <property type="entry name" value="Ada_Zn_binding"/>
    <property type="match status" value="1"/>
</dbReference>
<dbReference type="InterPro" id="IPR004026">
    <property type="entry name" value="Ada_DNA_repair_Zn-bd"/>
</dbReference>
<dbReference type="InterPro" id="IPR036388">
    <property type="entry name" value="WH-like_DNA-bd_sf"/>
</dbReference>
<evidence type="ECO:0000256" key="6">
    <source>
        <dbReference type="ARBA" id="ARBA00023015"/>
    </source>
</evidence>
<dbReference type="RefSeq" id="WP_380690578.1">
    <property type="nucleotide sequence ID" value="NZ_JBHRSS010000006.1"/>
</dbReference>
<dbReference type="InterPro" id="IPR035451">
    <property type="entry name" value="Ada-like_dom_sf"/>
</dbReference>
<dbReference type="InterPro" id="IPR014048">
    <property type="entry name" value="MethylDNA_cys_MeTrfase_DNA-bd"/>
</dbReference>
<evidence type="ECO:0000256" key="3">
    <source>
        <dbReference type="ARBA" id="ARBA00022603"/>
    </source>
</evidence>
<dbReference type="SUPFAM" id="SSF53155">
    <property type="entry name" value="Methylated DNA-protein cysteine methyltransferase domain"/>
    <property type="match status" value="1"/>
</dbReference>
<dbReference type="InterPro" id="IPR001497">
    <property type="entry name" value="MethylDNA_cys_MeTrfase_AS"/>
</dbReference>
<dbReference type="InterPro" id="IPR009057">
    <property type="entry name" value="Homeodomain-like_sf"/>
</dbReference>
<dbReference type="GO" id="GO:0003677">
    <property type="term" value="F:DNA binding"/>
    <property type="evidence" value="ECO:0007669"/>
    <property type="project" value="UniProtKB-KW"/>
</dbReference>
<evidence type="ECO:0000256" key="4">
    <source>
        <dbReference type="ARBA" id="ARBA00022679"/>
    </source>
</evidence>
<accession>A0ABV7ER81</accession>
<dbReference type="Gene3D" id="1.10.10.10">
    <property type="entry name" value="Winged helix-like DNA-binding domain superfamily/Winged helix DNA-binding domain"/>
    <property type="match status" value="1"/>
</dbReference>
<evidence type="ECO:0000256" key="2">
    <source>
        <dbReference type="ARBA" id="ARBA00001947"/>
    </source>
</evidence>
<dbReference type="PANTHER" id="PTHR10815">
    <property type="entry name" value="METHYLATED-DNA--PROTEIN-CYSTEINE METHYLTRANSFERASE"/>
    <property type="match status" value="1"/>
</dbReference>
<dbReference type="PANTHER" id="PTHR10815:SF14">
    <property type="entry name" value="BIFUNCTIONAL TRANSCRIPTIONAL ACTIVATOR_DNA REPAIR ENZYME ADA"/>
    <property type="match status" value="1"/>
</dbReference>
<dbReference type="PROSITE" id="PS00374">
    <property type="entry name" value="MGMT"/>
    <property type="match status" value="1"/>
</dbReference>
<dbReference type="NCBIfam" id="TIGR00589">
    <property type="entry name" value="ogt"/>
    <property type="match status" value="1"/>
</dbReference>
<feature type="domain" description="HTH araC/xylS-type" evidence="11">
    <location>
        <begin position="85"/>
        <end position="181"/>
    </location>
</feature>
<dbReference type="SUPFAM" id="SSF46767">
    <property type="entry name" value="Methylated DNA-protein cysteine methyltransferase, C-terminal domain"/>
    <property type="match status" value="1"/>
</dbReference>
<dbReference type="InterPro" id="IPR018060">
    <property type="entry name" value="HTH_AraC"/>
</dbReference>
<dbReference type="PROSITE" id="PS01124">
    <property type="entry name" value="HTH_ARAC_FAMILY_2"/>
    <property type="match status" value="1"/>
</dbReference>
<dbReference type="Proteomes" id="UP001595462">
    <property type="component" value="Unassembled WGS sequence"/>
</dbReference>
<keyword evidence="5" id="KW-0227">DNA damage</keyword>
<evidence type="ECO:0000256" key="5">
    <source>
        <dbReference type="ARBA" id="ARBA00022763"/>
    </source>
</evidence>
<evidence type="ECO:0000259" key="11">
    <source>
        <dbReference type="PROSITE" id="PS01124"/>
    </source>
</evidence>
<dbReference type="CDD" id="cd06445">
    <property type="entry name" value="ATase"/>
    <property type="match status" value="1"/>
</dbReference>
<dbReference type="Pfam" id="PF02870">
    <property type="entry name" value="Methyltransf_1N"/>
    <property type="match status" value="1"/>
</dbReference>
<dbReference type="Pfam" id="PF01035">
    <property type="entry name" value="DNA_binding_1"/>
    <property type="match status" value="1"/>
</dbReference>
<reference evidence="13" key="1">
    <citation type="journal article" date="2019" name="Int. J. Syst. Evol. Microbiol.">
        <title>The Global Catalogue of Microorganisms (GCM) 10K type strain sequencing project: providing services to taxonomists for standard genome sequencing and annotation.</title>
        <authorList>
            <consortium name="The Broad Institute Genomics Platform"/>
            <consortium name="The Broad Institute Genome Sequencing Center for Infectious Disease"/>
            <person name="Wu L."/>
            <person name="Ma J."/>
        </authorList>
    </citation>
    <scope>NUCLEOTIDE SEQUENCE [LARGE SCALE GENOMIC DNA]</scope>
    <source>
        <strain evidence="13">KCTC 52640</strain>
    </source>
</reference>
<keyword evidence="6" id="KW-0805">Transcription regulation</keyword>
<comment type="catalytic activity">
    <reaction evidence="1">
        <text>a 4-O-methyl-thymidine in DNA + L-cysteinyl-[protein] = a thymidine in DNA + S-methyl-L-cysteinyl-[protein]</text>
        <dbReference type="Rhea" id="RHEA:53428"/>
        <dbReference type="Rhea" id="RHEA-COMP:10131"/>
        <dbReference type="Rhea" id="RHEA-COMP:10132"/>
        <dbReference type="Rhea" id="RHEA-COMP:13555"/>
        <dbReference type="Rhea" id="RHEA-COMP:13556"/>
        <dbReference type="ChEBI" id="CHEBI:29950"/>
        <dbReference type="ChEBI" id="CHEBI:82612"/>
        <dbReference type="ChEBI" id="CHEBI:137386"/>
        <dbReference type="ChEBI" id="CHEBI:137387"/>
        <dbReference type="EC" id="2.1.1.63"/>
    </reaction>
</comment>
<dbReference type="PIRSF" id="PIRSF000409">
    <property type="entry name" value="Ada"/>
    <property type="match status" value="1"/>
</dbReference>